<gene>
    <name evidence="2" type="ORF">G6011_11777</name>
</gene>
<keyword evidence="3" id="KW-1185">Reference proteome</keyword>
<sequence>MAGNHDYRQYSRIQLRAACKYLRLSQNAPRVSVYHNHAKTWDSKHASNPFHNYIIRDRSVSNSFDEANNRMELEQWRDAYAPMIGDEETQEASEEQENMQKTNLDDVGEEETDIGQALEQIDLGEDVIGGTVEGEFTTSTERTINSTTYASAHSSKISYTPKSGEQTAGAAETDSPRRSKRNIKNASVSEQTVTTHDQATKTVSKSTSKQNFQMAESQRERRLLKLRLSQDPLRQEQLRIESNARSKVPKAEVDDATSTTEQVTIDDTPTVDAQDTGHMGGDMRIFGGPQTMGGFPTMGGMQMRSGRQTTGGAQTMGSTQMMGGTQIGGVGGPMSGSMGRGGPTMGATNQEPSAHARHLYETRNNRGPRLKSTPPAALAKREREDKKFDAAMQRRLKDEREEREVNQEEYRRRQEESIEMDKKAKRWALFIDQDANFQYQADLARDQRGGADPIPEVVEARRRLKQEGMLRGVNPFPGIKGSSKSPEAIEKEEREMREFLVVQATKGNTYFPA</sequence>
<feature type="compositionally biased region" description="Low complexity" evidence="1">
    <location>
        <begin position="137"/>
        <end position="148"/>
    </location>
</feature>
<proteinExistence type="predicted"/>
<name>A0AAD4I4G3_9PLEO</name>
<feature type="region of interest" description="Disordered" evidence="1">
    <location>
        <begin position="87"/>
        <end position="112"/>
    </location>
</feature>
<feature type="region of interest" description="Disordered" evidence="1">
    <location>
        <begin position="361"/>
        <end position="389"/>
    </location>
</feature>
<comment type="caution">
    <text evidence="2">The sequence shown here is derived from an EMBL/GenBank/DDBJ whole genome shotgun (WGS) entry which is preliminary data.</text>
</comment>
<dbReference type="Proteomes" id="UP001199106">
    <property type="component" value="Unassembled WGS sequence"/>
</dbReference>
<feature type="region of interest" description="Disordered" evidence="1">
    <location>
        <begin position="468"/>
        <end position="490"/>
    </location>
</feature>
<feature type="compositionally biased region" description="Basic and acidic residues" evidence="1">
    <location>
        <begin position="379"/>
        <end position="389"/>
    </location>
</feature>
<feature type="compositionally biased region" description="Acidic residues" evidence="1">
    <location>
        <begin position="87"/>
        <end position="97"/>
    </location>
</feature>
<dbReference type="AlphaFoldDB" id="A0AAD4I4G3"/>
<evidence type="ECO:0000256" key="1">
    <source>
        <dbReference type="SAM" id="MobiDB-lite"/>
    </source>
</evidence>
<evidence type="ECO:0000313" key="3">
    <source>
        <dbReference type="Proteomes" id="UP001199106"/>
    </source>
</evidence>
<protein>
    <submittedName>
        <fullName evidence="2">Uncharacterized protein</fullName>
    </submittedName>
</protein>
<dbReference type="EMBL" id="JAANER010000013">
    <property type="protein sequence ID" value="KAG9184947.1"/>
    <property type="molecule type" value="Genomic_DNA"/>
</dbReference>
<reference evidence="2" key="1">
    <citation type="submission" date="2021-07" db="EMBL/GenBank/DDBJ databases">
        <title>Genome Resource of American Ginseng Black Spot Pathogen Alternaria panax.</title>
        <authorList>
            <person name="Qiu C."/>
            <person name="Wang W."/>
            <person name="Liu Z."/>
        </authorList>
    </citation>
    <scope>NUCLEOTIDE SEQUENCE</scope>
    <source>
        <strain evidence="2">BNCC115425</strain>
    </source>
</reference>
<organism evidence="2 3">
    <name type="scientific">Alternaria panax</name>
    <dbReference type="NCBI Taxonomy" id="48097"/>
    <lineage>
        <taxon>Eukaryota</taxon>
        <taxon>Fungi</taxon>
        <taxon>Dikarya</taxon>
        <taxon>Ascomycota</taxon>
        <taxon>Pezizomycotina</taxon>
        <taxon>Dothideomycetes</taxon>
        <taxon>Pleosporomycetidae</taxon>
        <taxon>Pleosporales</taxon>
        <taxon>Pleosporineae</taxon>
        <taxon>Pleosporaceae</taxon>
        <taxon>Alternaria</taxon>
        <taxon>Alternaria sect. Panax</taxon>
    </lineage>
</organism>
<evidence type="ECO:0000313" key="2">
    <source>
        <dbReference type="EMBL" id="KAG9184947.1"/>
    </source>
</evidence>
<feature type="compositionally biased region" description="Polar residues" evidence="1">
    <location>
        <begin position="184"/>
        <end position="216"/>
    </location>
</feature>
<feature type="compositionally biased region" description="Polar residues" evidence="1">
    <location>
        <begin position="149"/>
        <end position="166"/>
    </location>
</feature>
<accession>A0AAD4I4G3</accession>
<feature type="region of interest" description="Disordered" evidence="1">
    <location>
        <begin position="134"/>
        <end position="218"/>
    </location>
</feature>